<proteinExistence type="predicted"/>
<organism evidence="1 2">
    <name type="scientific">Auriscalpium vulgare</name>
    <dbReference type="NCBI Taxonomy" id="40419"/>
    <lineage>
        <taxon>Eukaryota</taxon>
        <taxon>Fungi</taxon>
        <taxon>Dikarya</taxon>
        <taxon>Basidiomycota</taxon>
        <taxon>Agaricomycotina</taxon>
        <taxon>Agaricomycetes</taxon>
        <taxon>Russulales</taxon>
        <taxon>Auriscalpiaceae</taxon>
        <taxon>Auriscalpium</taxon>
    </lineage>
</organism>
<keyword evidence="2" id="KW-1185">Reference proteome</keyword>
<gene>
    <name evidence="1" type="ORF">FA95DRAFT_1366924</name>
</gene>
<dbReference type="EMBL" id="MU276702">
    <property type="protein sequence ID" value="KAI0037824.1"/>
    <property type="molecule type" value="Genomic_DNA"/>
</dbReference>
<evidence type="ECO:0000313" key="2">
    <source>
        <dbReference type="Proteomes" id="UP000814033"/>
    </source>
</evidence>
<accession>A0ACB8R121</accession>
<dbReference type="Proteomes" id="UP000814033">
    <property type="component" value="Unassembled WGS sequence"/>
</dbReference>
<reference evidence="1" key="1">
    <citation type="submission" date="2021-02" db="EMBL/GenBank/DDBJ databases">
        <authorList>
            <consortium name="DOE Joint Genome Institute"/>
            <person name="Ahrendt S."/>
            <person name="Looney B.P."/>
            <person name="Miyauchi S."/>
            <person name="Morin E."/>
            <person name="Drula E."/>
            <person name="Courty P.E."/>
            <person name="Chicoki N."/>
            <person name="Fauchery L."/>
            <person name="Kohler A."/>
            <person name="Kuo A."/>
            <person name="Labutti K."/>
            <person name="Pangilinan J."/>
            <person name="Lipzen A."/>
            <person name="Riley R."/>
            <person name="Andreopoulos W."/>
            <person name="He G."/>
            <person name="Johnson J."/>
            <person name="Barry K.W."/>
            <person name="Grigoriev I.V."/>
            <person name="Nagy L."/>
            <person name="Hibbett D."/>
            <person name="Henrissat B."/>
            <person name="Matheny P.B."/>
            <person name="Labbe J."/>
            <person name="Martin F."/>
        </authorList>
    </citation>
    <scope>NUCLEOTIDE SEQUENCE</scope>
    <source>
        <strain evidence="1">FP105234-sp</strain>
    </source>
</reference>
<protein>
    <submittedName>
        <fullName evidence="1">Uncharacterized protein</fullName>
    </submittedName>
</protein>
<sequence>MSGSHLRWFKMNANSFTQIRCLAALRCSASAPAQPAFLGAARVCMIGCEAQVPISNYPHALTECMHSTRYSHCHGASS</sequence>
<reference evidence="1" key="2">
    <citation type="journal article" date="2022" name="New Phytol.">
        <title>Evolutionary transition to the ectomycorrhizal habit in the genomes of a hyperdiverse lineage of mushroom-forming fungi.</title>
        <authorList>
            <person name="Looney B."/>
            <person name="Miyauchi S."/>
            <person name="Morin E."/>
            <person name="Drula E."/>
            <person name="Courty P.E."/>
            <person name="Kohler A."/>
            <person name="Kuo A."/>
            <person name="LaButti K."/>
            <person name="Pangilinan J."/>
            <person name="Lipzen A."/>
            <person name="Riley R."/>
            <person name="Andreopoulos W."/>
            <person name="He G."/>
            <person name="Johnson J."/>
            <person name="Nolan M."/>
            <person name="Tritt A."/>
            <person name="Barry K.W."/>
            <person name="Grigoriev I.V."/>
            <person name="Nagy L.G."/>
            <person name="Hibbett D."/>
            <person name="Henrissat B."/>
            <person name="Matheny P.B."/>
            <person name="Labbe J."/>
            <person name="Martin F.M."/>
        </authorList>
    </citation>
    <scope>NUCLEOTIDE SEQUENCE</scope>
    <source>
        <strain evidence="1">FP105234-sp</strain>
    </source>
</reference>
<comment type="caution">
    <text evidence="1">The sequence shown here is derived from an EMBL/GenBank/DDBJ whole genome shotgun (WGS) entry which is preliminary data.</text>
</comment>
<name>A0ACB8R121_9AGAM</name>
<evidence type="ECO:0000313" key="1">
    <source>
        <dbReference type="EMBL" id="KAI0037824.1"/>
    </source>
</evidence>